<dbReference type="EMBL" id="JAAALK010002060">
    <property type="protein sequence ID" value="KAG8037262.1"/>
    <property type="molecule type" value="Genomic_DNA"/>
</dbReference>
<keyword evidence="2" id="KW-1185">Reference proteome</keyword>
<evidence type="ECO:0000313" key="2">
    <source>
        <dbReference type="Proteomes" id="UP000729402"/>
    </source>
</evidence>
<organism evidence="1 2">
    <name type="scientific">Zizania palustris</name>
    <name type="common">Northern wild rice</name>
    <dbReference type="NCBI Taxonomy" id="103762"/>
    <lineage>
        <taxon>Eukaryota</taxon>
        <taxon>Viridiplantae</taxon>
        <taxon>Streptophyta</taxon>
        <taxon>Embryophyta</taxon>
        <taxon>Tracheophyta</taxon>
        <taxon>Spermatophyta</taxon>
        <taxon>Magnoliopsida</taxon>
        <taxon>Liliopsida</taxon>
        <taxon>Poales</taxon>
        <taxon>Poaceae</taxon>
        <taxon>BOP clade</taxon>
        <taxon>Oryzoideae</taxon>
        <taxon>Oryzeae</taxon>
        <taxon>Zizaniinae</taxon>
        <taxon>Zizania</taxon>
    </lineage>
</organism>
<comment type="caution">
    <text evidence="1">The sequence shown here is derived from an EMBL/GenBank/DDBJ whole genome shotgun (WGS) entry which is preliminary data.</text>
</comment>
<accession>A0A8J5UR85</accession>
<dbReference type="AlphaFoldDB" id="A0A8J5UR85"/>
<name>A0A8J5UR85_ZIZPA</name>
<proteinExistence type="predicted"/>
<reference evidence="1" key="2">
    <citation type="submission" date="2021-02" db="EMBL/GenBank/DDBJ databases">
        <authorList>
            <person name="Kimball J.A."/>
            <person name="Haas M.W."/>
            <person name="Macchietto M."/>
            <person name="Kono T."/>
            <person name="Duquette J."/>
            <person name="Shao M."/>
        </authorList>
    </citation>
    <scope>NUCLEOTIDE SEQUENCE</scope>
    <source>
        <tissue evidence="1">Fresh leaf tissue</tissue>
    </source>
</reference>
<evidence type="ECO:0000313" key="1">
    <source>
        <dbReference type="EMBL" id="KAG8037262.1"/>
    </source>
</evidence>
<protein>
    <submittedName>
        <fullName evidence="1">Uncharacterized protein</fullName>
    </submittedName>
</protein>
<sequence>MGQSCSTVRGPSSSDMHIRFMNRQYGLYGANAKPAEPYANCRATVVSGRSAMLASLPRISSAATSAELATTQCVDPSRMCIRGAEPSGELMHGAVHGRPEKV</sequence>
<gene>
    <name evidence="1" type="ORF">GUJ93_ZPchr0023g33371</name>
</gene>
<reference evidence="1" key="1">
    <citation type="journal article" date="2021" name="bioRxiv">
        <title>Whole Genome Assembly and Annotation of Northern Wild Rice, Zizania palustris L., Supports a Whole Genome Duplication in the Zizania Genus.</title>
        <authorList>
            <person name="Haas M."/>
            <person name="Kono T."/>
            <person name="Macchietto M."/>
            <person name="Millas R."/>
            <person name="McGilp L."/>
            <person name="Shao M."/>
            <person name="Duquette J."/>
            <person name="Hirsch C.N."/>
            <person name="Kimball J."/>
        </authorList>
    </citation>
    <scope>NUCLEOTIDE SEQUENCE</scope>
    <source>
        <tissue evidence="1">Fresh leaf tissue</tissue>
    </source>
</reference>
<dbReference type="Proteomes" id="UP000729402">
    <property type="component" value="Unassembled WGS sequence"/>
</dbReference>